<dbReference type="Pfam" id="PF07883">
    <property type="entry name" value="Cupin_2"/>
    <property type="match status" value="1"/>
</dbReference>
<proteinExistence type="predicted"/>
<dbReference type="InterPro" id="IPR050807">
    <property type="entry name" value="TransReg_Diox_bact_type"/>
</dbReference>
<feature type="domain" description="HTH cro/C1-type" evidence="2">
    <location>
        <begin position="10"/>
        <end position="64"/>
    </location>
</feature>
<dbReference type="GO" id="GO:0003677">
    <property type="term" value="F:DNA binding"/>
    <property type="evidence" value="ECO:0007669"/>
    <property type="project" value="UniProtKB-KW"/>
</dbReference>
<dbReference type="AlphaFoldDB" id="A0A1H2YNW3"/>
<dbReference type="Proteomes" id="UP000182379">
    <property type="component" value="Unassembled WGS sequence"/>
</dbReference>
<dbReference type="PANTHER" id="PTHR46797">
    <property type="entry name" value="HTH-TYPE TRANSCRIPTIONAL REGULATOR"/>
    <property type="match status" value="1"/>
</dbReference>
<keyword evidence="1" id="KW-0238">DNA-binding</keyword>
<dbReference type="GO" id="GO:0003700">
    <property type="term" value="F:DNA-binding transcription factor activity"/>
    <property type="evidence" value="ECO:0007669"/>
    <property type="project" value="TreeGrafter"/>
</dbReference>
<evidence type="ECO:0000313" key="3">
    <source>
        <dbReference type="EMBL" id="SDX06923.1"/>
    </source>
</evidence>
<dbReference type="Gene3D" id="1.10.260.40">
    <property type="entry name" value="lambda repressor-like DNA-binding domains"/>
    <property type="match status" value="1"/>
</dbReference>
<evidence type="ECO:0000313" key="4">
    <source>
        <dbReference type="Proteomes" id="UP000182379"/>
    </source>
</evidence>
<dbReference type="SMART" id="SM00530">
    <property type="entry name" value="HTH_XRE"/>
    <property type="match status" value="1"/>
</dbReference>
<dbReference type="PANTHER" id="PTHR46797:SF19">
    <property type="entry name" value="BLL2473 PROTEIN"/>
    <property type="match status" value="1"/>
</dbReference>
<accession>A0A1H2YNW3</accession>
<dbReference type="PROSITE" id="PS50943">
    <property type="entry name" value="HTH_CROC1"/>
    <property type="match status" value="1"/>
</dbReference>
<evidence type="ECO:0000256" key="1">
    <source>
        <dbReference type="ARBA" id="ARBA00023125"/>
    </source>
</evidence>
<dbReference type="InterPro" id="IPR010982">
    <property type="entry name" value="Lambda_DNA-bd_dom_sf"/>
</dbReference>
<sequence length="184" mass="20481">MEEMDIGGRIQEYRKAAGMSLRELAAHAEISPSMLSQIENNAVNPSINTLKSIAEVLQIPLYKFFKPQAPTPADQIVRKGEHRIIGHWGTEVTYKLLTPDTDSTIEFILMEIPSGTVTTKIPKGHQGEETAYVMEGQVEITVDGHPYQLDTGDSIRILPGHPHKWANHTKDLVRVIFAVTPPSF</sequence>
<organism evidence="3 4">
    <name type="scientific">Acidaminococcus fermentans</name>
    <dbReference type="NCBI Taxonomy" id="905"/>
    <lineage>
        <taxon>Bacteria</taxon>
        <taxon>Bacillati</taxon>
        <taxon>Bacillota</taxon>
        <taxon>Negativicutes</taxon>
        <taxon>Acidaminococcales</taxon>
        <taxon>Acidaminococcaceae</taxon>
        <taxon>Acidaminococcus</taxon>
    </lineage>
</organism>
<evidence type="ECO:0000259" key="2">
    <source>
        <dbReference type="PROSITE" id="PS50943"/>
    </source>
</evidence>
<dbReference type="SUPFAM" id="SSF51182">
    <property type="entry name" value="RmlC-like cupins"/>
    <property type="match status" value="1"/>
</dbReference>
<dbReference type="CDD" id="cd00093">
    <property type="entry name" value="HTH_XRE"/>
    <property type="match status" value="1"/>
</dbReference>
<dbReference type="SUPFAM" id="SSF47413">
    <property type="entry name" value="lambda repressor-like DNA-binding domains"/>
    <property type="match status" value="1"/>
</dbReference>
<name>A0A1H2YNW3_ACIFE</name>
<dbReference type="RefSeq" id="WP_074706818.1">
    <property type="nucleotide sequence ID" value="NZ_CALAKB010000003.1"/>
</dbReference>
<comment type="caution">
    <text evidence="3">The sequence shown here is derived from an EMBL/GenBank/DDBJ whole genome shotgun (WGS) entry which is preliminary data.</text>
</comment>
<dbReference type="CDD" id="cd02209">
    <property type="entry name" value="cupin_XRE_C"/>
    <property type="match status" value="1"/>
</dbReference>
<dbReference type="Pfam" id="PF01381">
    <property type="entry name" value="HTH_3"/>
    <property type="match status" value="1"/>
</dbReference>
<dbReference type="EMBL" id="FNOP01000012">
    <property type="protein sequence ID" value="SDX06923.1"/>
    <property type="molecule type" value="Genomic_DNA"/>
</dbReference>
<dbReference type="Gene3D" id="2.60.120.10">
    <property type="entry name" value="Jelly Rolls"/>
    <property type="match status" value="1"/>
</dbReference>
<dbReference type="InterPro" id="IPR011051">
    <property type="entry name" value="RmlC_Cupin_sf"/>
</dbReference>
<dbReference type="InterPro" id="IPR014710">
    <property type="entry name" value="RmlC-like_jellyroll"/>
</dbReference>
<protein>
    <submittedName>
        <fullName evidence="3">Transcriptional regulator, XRE family with cupin sensor</fullName>
    </submittedName>
</protein>
<dbReference type="InterPro" id="IPR001387">
    <property type="entry name" value="Cro/C1-type_HTH"/>
</dbReference>
<reference evidence="3 4" key="1">
    <citation type="submission" date="2016-10" db="EMBL/GenBank/DDBJ databases">
        <authorList>
            <person name="Varghese N."/>
            <person name="Submissions S."/>
        </authorList>
    </citation>
    <scope>NUCLEOTIDE SEQUENCE [LARGE SCALE GENOMIC DNA]</scope>
    <source>
        <strain evidence="3 4">WCC6</strain>
    </source>
</reference>
<dbReference type="InterPro" id="IPR013096">
    <property type="entry name" value="Cupin_2"/>
</dbReference>
<dbReference type="GO" id="GO:0005829">
    <property type="term" value="C:cytosol"/>
    <property type="evidence" value="ECO:0007669"/>
    <property type="project" value="TreeGrafter"/>
</dbReference>
<gene>
    <name evidence="3" type="ORF">SAMN05216495_1128</name>
</gene>